<evidence type="ECO:0000256" key="6">
    <source>
        <dbReference type="ARBA" id="ARBA00023136"/>
    </source>
</evidence>
<keyword evidence="2" id="KW-0813">Transport</keyword>
<evidence type="ECO:0000256" key="2">
    <source>
        <dbReference type="ARBA" id="ARBA00022448"/>
    </source>
</evidence>
<name>A0A0B6D4W7_9GAMM</name>
<gene>
    <name evidence="8" type="ORF">LA55_1768</name>
</gene>
<keyword evidence="3" id="KW-1003">Cell membrane</keyword>
<sequence length="467" mass="51059">MHISNKKISTLSLTMLNISAIISLSSIAYMATIGLQSVFFYLIAAVTFLLPTSLICAELSSMITQNNGGVFSWVKAGLGEKAGVLAMWLEWFNNVVGFPSSVTALIATFSYIGFRGFAENTQTSVTFWLVMVAVFIAISLFNCLSLRKVVVLNIIGAVFGMIIPGVLLISGAVYFLVTGQSNLEYHGFSDLLPVFSVGTYALLVKTLSSYSGIQSVAFHMTNIENPQKNIPKSILIATLIIVSLTILTTVGLTIIIPVQDVNVLNGLIQGISQVLNIIGLGNVKPVVVIMISLGMLAALSTWVLGPARGMQTAAEQELFPKIMAGKNRFGMPVNMLVIQILIVLVLSSVFLVMPSVYAAFALLIAITSQFTVVMWIMVFVAAIRLRFTQPDTHRVFHVGRRNSNWLLVAMSLVAIFMCMLGFILGLFPPSFSHVKNVFQYTMILVVADIIIIAIPLIWIWLHRKRIL</sequence>
<comment type="subcellular location">
    <subcellularLocation>
        <location evidence="1">Cell membrane</location>
        <topology evidence="1">Multi-pass membrane protein</topology>
    </subcellularLocation>
</comment>
<dbReference type="EMBL" id="CP009440">
    <property type="protein sequence ID" value="AJI52708.1"/>
    <property type="molecule type" value="Genomic_DNA"/>
</dbReference>
<accession>A0A0B6D4W7</accession>
<keyword evidence="5 7" id="KW-1133">Transmembrane helix</keyword>
<organism evidence="8 9">
    <name type="scientific">Francisella philomiragia</name>
    <dbReference type="NCBI Taxonomy" id="28110"/>
    <lineage>
        <taxon>Bacteria</taxon>
        <taxon>Pseudomonadati</taxon>
        <taxon>Pseudomonadota</taxon>
        <taxon>Gammaproteobacteria</taxon>
        <taxon>Thiotrichales</taxon>
        <taxon>Francisellaceae</taxon>
        <taxon>Francisella</taxon>
    </lineage>
</organism>
<evidence type="ECO:0000256" key="1">
    <source>
        <dbReference type="ARBA" id="ARBA00004651"/>
    </source>
</evidence>
<protein>
    <submittedName>
        <fullName evidence="8">Amino acid permease family protein</fullName>
    </submittedName>
</protein>
<feature type="transmembrane region" description="Helical" evidence="7">
    <location>
        <begin position="125"/>
        <end position="144"/>
    </location>
</feature>
<evidence type="ECO:0000256" key="4">
    <source>
        <dbReference type="ARBA" id="ARBA00022692"/>
    </source>
</evidence>
<evidence type="ECO:0000313" key="9">
    <source>
        <dbReference type="Proteomes" id="UP000031830"/>
    </source>
</evidence>
<dbReference type="Proteomes" id="UP000031830">
    <property type="component" value="Chromosome"/>
</dbReference>
<dbReference type="GO" id="GO:0022857">
    <property type="term" value="F:transmembrane transporter activity"/>
    <property type="evidence" value="ECO:0007669"/>
    <property type="project" value="InterPro"/>
</dbReference>
<feature type="transmembrane region" description="Helical" evidence="7">
    <location>
        <begin position="333"/>
        <end position="353"/>
    </location>
</feature>
<feature type="transmembrane region" description="Helical" evidence="7">
    <location>
        <begin position="192"/>
        <end position="213"/>
    </location>
</feature>
<keyword evidence="6 7" id="KW-0472">Membrane</keyword>
<evidence type="ECO:0000256" key="5">
    <source>
        <dbReference type="ARBA" id="ARBA00022989"/>
    </source>
</evidence>
<dbReference type="PANTHER" id="PTHR42770">
    <property type="entry name" value="AMINO ACID TRANSPORTER-RELATED"/>
    <property type="match status" value="1"/>
</dbReference>
<dbReference type="STRING" id="28110.KU46_205"/>
<evidence type="ECO:0000256" key="7">
    <source>
        <dbReference type="SAM" id="Phobius"/>
    </source>
</evidence>
<keyword evidence="4 7" id="KW-0812">Transmembrane</keyword>
<dbReference type="Gene3D" id="1.20.1740.10">
    <property type="entry name" value="Amino acid/polyamine transporter I"/>
    <property type="match status" value="1"/>
</dbReference>
<reference evidence="8 9" key="1">
    <citation type="journal article" date="2015" name="Genome Announc.">
        <title>Genome sequencing of 18 francisella strains to aid in assay development and testing.</title>
        <authorList>
            <person name="Johnson S.L."/>
            <person name="Daligault H.E."/>
            <person name="Davenport K.W."/>
            <person name="Coyne S.R."/>
            <person name="Frey K.G."/>
            <person name="Koroleva G.I."/>
            <person name="Broomall S.M."/>
            <person name="Bishop-Lilly K.A."/>
            <person name="Bruce D.C."/>
            <person name="Chertkov O."/>
            <person name="Freitas T."/>
            <person name="Jaissle J."/>
            <person name="Ladner J.T."/>
            <person name="Rosenzweig C.N."/>
            <person name="Gibbons H.S."/>
            <person name="Palacios G.F."/>
            <person name="Redden C.L."/>
            <person name="Xu Y."/>
            <person name="Minogue T.D."/>
            <person name="Chain P.S."/>
        </authorList>
    </citation>
    <scope>NUCLEOTIDE SEQUENCE [LARGE SCALE GENOMIC DNA]</scope>
    <source>
        <strain evidence="8 9">GA01-2794</strain>
    </source>
</reference>
<dbReference type="PANTHER" id="PTHR42770:SF15">
    <property type="entry name" value="GLUTAMATE_GAMMA-AMINOBUTYRATE ANTIPORTER-RELATED"/>
    <property type="match status" value="1"/>
</dbReference>
<feature type="transmembrane region" description="Helical" evidence="7">
    <location>
        <begin position="12"/>
        <end position="32"/>
    </location>
</feature>
<dbReference type="KEGG" id="fpz:LA55_1768"/>
<feature type="transmembrane region" description="Helical" evidence="7">
    <location>
        <begin position="38"/>
        <end position="57"/>
    </location>
</feature>
<dbReference type="PIRSF" id="PIRSF006060">
    <property type="entry name" value="AA_transporter"/>
    <property type="match status" value="1"/>
</dbReference>
<dbReference type="InterPro" id="IPR050367">
    <property type="entry name" value="APC_superfamily"/>
</dbReference>
<feature type="transmembrane region" description="Helical" evidence="7">
    <location>
        <begin position="404"/>
        <end position="427"/>
    </location>
</feature>
<dbReference type="InterPro" id="IPR002293">
    <property type="entry name" value="AA/rel_permease1"/>
</dbReference>
<feature type="transmembrane region" description="Helical" evidence="7">
    <location>
        <begin position="234"/>
        <end position="256"/>
    </location>
</feature>
<feature type="transmembrane region" description="Helical" evidence="7">
    <location>
        <begin position="91"/>
        <end position="113"/>
    </location>
</feature>
<dbReference type="OrthoDB" id="3185104at2"/>
<feature type="transmembrane region" description="Helical" evidence="7">
    <location>
        <begin position="151"/>
        <end position="177"/>
    </location>
</feature>
<feature type="transmembrane region" description="Helical" evidence="7">
    <location>
        <begin position="359"/>
        <end position="383"/>
    </location>
</feature>
<feature type="transmembrane region" description="Helical" evidence="7">
    <location>
        <begin position="439"/>
        <end position="461"/>
    </location>
</feature>
<dbReference type="RefSeq" id="WP_044526817.1">
    <property type="nucleotide sequence ID" value="NZ_CP009440.1"/>
</dbReference>
<dbReference type="AlphaFoldDB" id="A0A0B6D4W7"/>
<proteinExistence type="predicted"/>
<dbReference type="GO" id="GO:0005886">
    <property type="term" value="C:plasma membrane"/>
    <property type="evidence" value="ECO:0007669"/>
    <property type="project" value="UniProtKB-SubCell"/>
</dbReference>
<dbReference type="Pfam" id="PF13520">
    <property type="entry name" value="AA_permease_2"/>
    <property type="match status" value="1"/>
</dbReference>
<evidence type="ECO:0000313" key="8">
    <source>
        <dbReference type="EMBL" id="AJI52708.1"/>
    </source>
</evidence>
<feature type="transmembrane region" description="Helical" evidence="7">
    <location>
        <begin position="286"/>
        <end position="305"/>
    </location>
</feature>
<evidence type="ECO:0000256" key="3">
    <source>
        <dbReference type="ARBA" id="ARBA00022475"/>
    </source>
</evidence>